<reference evidence="3 4" key="1">
    <citation type="journal article" date="2011" name="Stand. Genomic Sci.">
        <title>Complete genome sequence of Nitratifractor salsuginis type strain (E9I37-1).</title>
        <authorList>
            <person name="Anderson I."/>
            <person name="Sikorski J."/>
            <person name="Zeytun A."/>
            <person name="Nolan M."/>
            <person name="Lapidus A."/>
            <person name="Lucas S."/>
            <person name="Hammon N."/>
            <person name="Deshpande S."/>
            <person name="Cheng J.F."/>
            <person name="Tapia R."/>
            <person name="Han C."/>
            <person name="Goodwin L."/>
            <person name="Pitluck S."/>
            <person name="Liolios K."/>
            <person name="Pagani I."/>
            <person name="Ivanova N."/>
            <person name="Huntemann M."/>
            <person name="Mavromatis K."/>
            <person name="Ovchinikova G."/>
            <person name="Pati A."/>
            <person name="Chen A."/>
            <person name="Palaniappan K."/>
            <person name="Land M."/>
            <person name="Hauser L."/>
            <person name="Brambilla E.M."/>
            <person name="Ngatchou-Djao O.D."/>
            <person name="Rohde M."/>
            <person name="Tindall B.J."/>
            <person name="Goker M."/>
            <person name="Detter J.C."/>
            <person name="Woyke T."/>
            <person name="Bristow J."/>
            <person name="Eisen J.A."/>
            <person name="Markowitz V."/>
            <person name="Hugenholtz P."/>
            <person name="Klenk H.P."/>
            <person name="Kyrpides N.C."/>
        </authorList>
    </citation>
    <scope>NUCLEOTIDE SEQUENCE [LARGE SCALE GENOMIC DNA]</scope>
    <source>
        <strain evidence="4">DSM 16511 / JCM 12458 / E9I37-1</strain>
    </source>
</reference>
<feature type="domain" description="HpcH/HpaI aldolase/citrate lyase" evidence="2">
    <location>
        <begin position="63"/>
        <end position="177"/>
    </location>
</feature>
<reference evidence="4" key="2">
    <citation type="submission" date="2011-01" db="EMBL/GenBank/DDBJ databases">
        <title>The complete genome of Nitratifractor salsuginis DSM 16511.</title>
        <authorList>
            <consortium name="US DOE Joint Genome Institute (JGI-PGF)"/>
            <person name="Lucas S."/>
            <person name="Copeland A."/>
            <person name="Lapidus A."/>
            <person name="Bruce D."/>
            <person name="Goodwin L."/>
            <person name="Pitluck S."/>
            <person name="Kyrpides N."/>
            <person name="Mavromatis K."/>
            <person name="Ivanova N."/>
            <person name="Mikhailova N."/>
            <person name="Zeytun A."/>
            <person name="Detter J.C."/>
            <person name="Tapia R."/>
            <person name="Han C."/>
            <person name="Land M."/>
            <person name="Hauser L."/>
            <person name="Markowitz V."/>
            <person name="Cheng J.-F."/>
            <person name="Hugenholtz P."/>
            <person name="Woyke T."/>
            <person name="Wu D."/>
            <person name="Tindall B."/>
            <person name="Schuetze A."/>
            <person name="Brambilla E."/>
            <person name="Klenk H.-P."/>
            <person name="Eisen J.A."/>
        </authorList>
    </citation>
    <scope>NUCLEOTIDE SEQUENCE [LARGE SCALE GENOMIC DNA]</scope>
    <source>
        <strain evidence="4">DSM 16511 / JCM 12458 / E9I37-1</strain>
    </source>
</reference>
<dbReference type="AlphaFoldDB" id="E6X2Z4"/>
<dbReference type="Gene3D" id="3.20.20.60">
    <property type="entry name" value="Phosphoenolpyruvate-binding domains"/>
    <property type="match status" value="1"/>
</dbReference>
<evidence type="ECO:0000313" key="3">
    <source>
        <dbReference type="EMBL" id="ADV47277.1"/>
    </source>
</evidence>
<protein>
    <recommendedName>
        <fullName evidence="2">HpcH/HpaI aldolase/citrate lyase domain-containing protein</fullName>
    </recommendedName>
</protein>
<evidence type="ECO:0000256" key="1">
    <source>
        <dbReference type="ARBA" id="ARBA00022723"/>
    </source>
</evidence>
<accession>E6X2Z4</accession>
<sequence length="262" mass="30043">MNILEYEMIEVLKRLKNDFGVFEIKAEYENEGSRQEELMRLKDITSKVDLPIIIKIGGVEAVTDVYSAITLGVGGIVAPMAETPFAVSKFLHLIETFVPEDNRKDIEFAVNLETITAYKNLDDILQLEHIDLLSSVTVGRVDFTASMGRDRSFADSDSMFEYCQEIFTGARERGLKCALGGAVSAQSHSFIKRLVQMELLDKYETRKVVYDKDAIKDFEKGLHAGVEFELLWLKSKRRYYHRIKIEDEKRIEMLEKRLANIV</sequence>
<evidence type="ECO:0000259" key="2">
    <source>
        <dbReference type="Pfam" id="PF03328"/>
    </source>
</evidence>
<dbReference type="Proteomes" id="UP000008633">
    <property type="component" value="Chromosome"/>
</dbReference>
<proteinExistence type="predicted"/>
<dbReference type="InterPro" id="IPR040442">
    <property type="entry name" value="Pyrv_kinase-like_dom_sf"/>
</dbReference>
<dbReference type="HOGENOM" id="CLU_091711_0_0_7"/>
<gene>
    <name evidence="3" type="ordered locus">Nitsa_2035</name>
</gene>
<dbReference type="SUPFAM" id="SSF51621">
    <property type="entry name" value="Phosphoenolpyruvate/pyruvate domain"/>
    <property type="match status" value="1"/>
</dbReference>
<evidence type="ECO:0000313" key="4">
    <source>
        <dbReference type="Proteomes" id="UP000008633"/>
    </source>
</evidence>
<dbReference type="GO" id="GO:0046872">
    <property type="term" value="F:metal ion binding"/>
    <property type="evidence" value="ECO:0007669"/>
    <property type="project" value="UniProtKB-KW"/>
</dbReference>
<dbReference type="Pfam" id="PF03328">
    <property type="entry name" value="HpcH_HpaI"/>
    <property type="match status" value="1"/>
</dbReference>
<dbReference type="GO" id="GO:0003824">
    <property type="term" value="F:catalytic activity"/>
    <property type="evidence" value="ECO:0007669"/>
    <property type="project" value="InterPro"/>
</dbReference>
<dbReference type="InterPro" id="IPR015813">
    <property type="entry name" value="Pyrv/PenolPyrv_kinase-like_dom"/>
</dbReference>
<dbReference type="RefSeq" id="WP_013554962.1">
    <property type="nucleotide sequence ID" value="NC_014935.1"/>
</dbReference>
<keyword evidence="4" id="KW-1185">Reference proteome</keyword>
<dbReference type="KEGG" id="nsa:Nitsa_2035"/>
<keyword evidence="1" id="KW-0479">Metal-binding</keyword>
<dbReference type="STRING" id="749222.Nitsa_2035"/>
<dbReference type="OrthoDB" id="86160at2"/>
<dbReference type="InterPro" id="IPR005000">
    <property type="entry name" value="Aldolase/citrate-lyase_domain"/>
</dbReference>
<dbReference type="eggNOG" id="COG3836">
    <property type="taxonomic scope" value="Bacteria"/>
</dbReference>
<dbReference type="EMBL" id="CP002452">
    <property type="protein sequence ID" value="ADV47277.1"/>
    <property type="molecule type" value="Genomic_DNA"/>
</dbReference>
<organism evidence="3 4">
    <name type="scientific">Nitratifractor salsuginis (strain DSM 16511 / JCM 12458 / E9I37-1)</name>
    <dbReference type="NCBI Taxonomy" id="749222"/>
    <lineage>
        <taxon>Bacteria</taxon>
        <taxon>Pseudomonadati</taxon>
        <taxon>Campylobacterota</taxon>
        <taxon>Epsilonproteobacteria</taxon>
        <taxon>Campylobacterales</taxon>
        <taxon>Sulfurovaceae</taxon>
        <taxon>Nitratifractor</taxon>
    </lineage>
</organism>
<name>E6X2Z4_NITSE</name>